<feature type="domain" description="DNA polymerase III delta subunit-like C-terminal" evidence="10">
    <location>
        <begin position="229"/>
        <end position="347"/>
    </location>
</feature>
<dbReference type="InterPro" id="IPR027417">
    <property type="entry name" value="P-loop_NTPase"/>
</dbReference>
<protein>
    <recommendedName>
        <fullName evidence="2">DNA polymerase III subunit delta</fullName>
        <ecNumber evidence="1">2.7.7.7</ecNumber>
    </recommendedName>
</protein>
<keyword evidence="3" id="KW-0808">Transferase</keyword>
<dbReference type="GO" id="GO:0003887">
    <property type="term" value="F:DNA-directed DNA polymerase activity"/>
    <property type="evidence" value="ECO:0007669"/>
    <property type="project" value="UniProtKB-KW"/>
</dbReference>
<keyword evidence="5" id="KW-0235">DNA replication</keyword>
<evidence type="ECO:0000256" key="4">
    <source>
        <dbReference type="ARBA" id="ARBA00022695"/>
    </source>
</evidence>
<organism evidence="11 12">
    <name type="scientific">Candidatus Magasanikbacteria bacterium RIFOXYD2_FULL_41_14</name>
    <dbReference type="NCBI Taxonomy" id="1798709"/>
    <lineage>
        <taxon>Bacteria</taxon>
        <taxon>Candidatus Magasanikiibacteriota</taxon>
    </lineage>
</organism>
<feature type="domain" description="DNA polymerase III delta N-terminal" evidence="9">
    <location>
        <begin position="17"/>
        <end position="121"/>
    </location>
</feature>
<evidence type="ECO:0000313" key="12">
    <source>
        <dbReference type="Proteomes" id="UP000178254"/>
    </source>
</evidence>
<evidence type="ECO:0000313" key="11">
    <source>
        <dbReference type="EMBL" id="OGH94191.1"/>
    </source>
</evidence>
<evidence type="ECO:0000256" key="5">
    <source>
        <dbReference type="ARBA" id="ARBA00022705"/>
    </source>
</evidence>
<keyword evidence="4" id="KW-0548">Nucleotidyltransferase</keyword>
<dbReference type="Gene3D" id="3.40.50.300">
    <property type="entry name" value="P-loop containing nucleotide triphosphate hydrolases"/>
    <property type="match status" value="1"/>
</dbReference>
<dbReference type="EC" id="2.7.7.7" evidence="1"/>
<evidence type="ECO:0000256" key="1">
    <source>
        <dbReference type="ARBA" id="ARBA00012417"/>
    </source>
</evidence>
<dbReference type="Proteomes" id="UP000178254">
    <property type="component" value="Unassembled WGS sequence"/>
</dbReference>
<reference evidence="11 12" key="1">
    <citation type="journal article" date="2016" name="Nat. Commun.">
        <title>Thousands of microbial genomes shed light on interconnected biogeochemical processes in an aquifer system.</title>
        <authorList>
            <person name="Anantharaman K."/>
            <person name="Brown C.T."/>
            <person name="Hug L.A."/>
            <person name="Sharon I."/>
            <person name="Castelle C.J."/>
            <person name="Probst A.J."/>
            <person name="Thomas B.C."/>
            <person name="Singh A."/>
            <person name="Wilkins M.J."/>
            <person name="Karaoz U."/>
            <person name="Brodie E.L."/>
            <person name="Williams K.H."/>
            <person name="Hubbard S.S."/>
            <person name="Banfield J.F."/>
        </authorList>
    </citation>
    <scope>NUCLEOTIDE SEQUENCE [LARGE SCALE GENOMIC DNA]</scope>
</reference>
<dbReference type="SUPFAM" id="SSF48019">
    <property type="entry name" value="post-AAA+ oligomerization domain-like"/>
    <property type="match status" value="1"/>
</dbReference>
<dbReference type="InterPro" id="IPR048466">
    <property type="entry name" value="DNA_pol3_delta-like_C"/>
</dbReference>
<dbReference type="InterPro" id="IPR005790">
    <property type="entry name" value="DNA_polIII_delta"/>
</dbReference>
<proteinExistence type="inferred from homology"/>
<comment type="caution">
    <text evidence="11">The sequence shown here is derived from an EMBL/GenBank/DDBJ whole genome shotgun (WGS) entry which is preliminary data.</text>
</comment>
<dbReference type="Pfam" id="PF21694">
    <property type="entry name" value="DNA_pol3_delta_C"/>
    <property type="match status" value="1"/>
</dbReference>
<dbReference type="PANTHER" id="PTHR34388:SF1">
    <property type="entry name" value="DNA POLYMERASE III SUBUNIT DELTA"/>
    <property type="match status" value="1"/>
</dbReference>
<dbReference type="Gene3D" id="1.10.8.60">
    <property type="match status" value="1"/>
</dbReference>
<comment type="catalytic activity">
    <reaction evidence="8">
        <text>DNA(n) + a 2'-deoxyribonucleoside 5'-triphosphate = DNA(n+1) + diphosphate</text>
        <dbReference type="Rhea" id="RHEA:22508"/>
        <dbReference type="Rhea" id="RHEA-COMP:17339"/>
        <dbReference type="Rhea" id="RHEA-COMP:17340"/>
        <dbReference type="ChEBI" id="CHEBI:33019"/>
        <dbReference type="ChEBI" id="CHEBI:61560"/>
        <dbReference type="ChEBI" id="CHEBI:173112"/>
        <dbReference type="EC" id="2.7.7.7"/>
    </reaction>
</comment>
<keyword evidence="6" id="KW-0239">DNA-directed DNA polymerase</keyword>
<dbReference type="Pfam" id="PF06144">
    <property type="entry name" value="DNA_pol3_delta"/>
    <property type="match status" value="1"/>
</dbReference>
<evidence type="ECO:0000259" key="9">
    <source>
        <dbReference type="Pfam" id="PF06144"/>
    </source>
</evidence>
<dbReference type="EMBL" id="MFRE01000011">
    <property type="protein sequence ID" value="OGH94191.1"/>
    <property type="molecule type" value="Genomic_DNA"/>
</dbReference>
<dbReference type="NCBIfam" id="TIGR01128">
    <property type="entry name" value="holA"/>
    <property type="match status" value="2"/>
</dbReference>
<sequence>MIIYIHGPDTFRSRQYLKEQVEKFKIARDPQGYNVVFTDATHDEPGKILGEISSAPFLADKRMIVVENILACKDKDFMGTLIEMVKNNKVPESNIVLFWQGEDKSKIKEVDELEKLLKKEKYAKEFEMLAGAQLSVWIKQEFVKSKSAVSMPALNFLAQNAGGDMWRLSSLIAQLSAYVGTSFQCHPELVSGSPDSDEMLKQVQHDKKTTGREVGVEDVKLFLDEKVDDNVFNMVEAVVSGNRKQAYKLLTEQRRLGEEDGKLFGLILWQFRILVNLRSLFENEDNLPADQMAKKLGLHPFVVKKNLVLVRRLNLDRLKEIYSELLEIDKKTKTGRGDMGLLVDVLVGRI</sequence>
<evidence type="ECO:0000256" key="2">
    <source>
        <dbReference type="ARBA" id="ARBA00017703"/>
    </source>
</evidence>
<dbReference type="STRING" id="1798709.A2538_01515"/>
<evidence type="ECO:0000256" key="3">
    <source>
        <dbReference type="ARBA" id="ARBA00022679"/>
    </source>
</evidence>
<name>A0A1F6PDF4_9BACT</name>
<accession>A0A1F6PDF4</accession>
<evidence type="ECO:0000256" key="8">
    <source>
        <dbReference type="ARBA" id="ARBA00049244"/>
    </source>
</evidence>
<evidence type="ECO:0000259" key="10">
    <source>
        <dbReference type="Pfam" id="PF21694"/>
    </source>
</evidence>
<dbReference type="InterPro" id="IPR010372">
    <property type="entry name" value="DNA_pol3_delta_N"/>
</dbReference>
<evidence type="ECO:0000256" key="7">
    <source>
        <dbReference type="ARBA" id="ARBA00034754"/>
    </source>
</evidence>
<comment type="similarity">
    <text evidence="7">Belongs to the DNA polymerase HolA subunit family.</text>
</comment>
<dbReference type="SUPFAM" id="SSF52540">
    <property type="entry name" value="P-loop containing nucleoside triphosphate hydrolases"/>
    <property type="match status" value="1"/>
</dbReference>
<dbReference type="PANTHER" id="PTHR34388">
    <property type="entry name" value="DNA POLYMERASE III SUBUNIT DELTA"/>
    <property type="match status" value="1"/>
</dbReference>
<dbReference type="Gene3D" id="1.20.272.10">
    <property type="match status" value="1"/>
</dbReference>
<dbReference type="GO" id="GO:0009360">
    <property type="term" value="C:DNA polymerase III complex"/>
    <property type="evidence" value="ECO:0007669"/>
    <property type="project" value="InterPro"/>
</dbReference>
<evidence type="ECO:0000256" key="6">
    <source>
        <dbReference type="ARBA" id="ARBA00022932"/>
    </source>
</evidence>
<dbReference type="GO" id="GO:0006261">
    <property type="term" value="P:DNA-templated DNA replication"/>
    <property type="evidence" value="ECO:0007669"/>
    <property type="project" value="TreeGrafter"/>
</dbReference>
<dbReference type="InterPro" id="IPR008921">
    <property type="entry name" value="DNA_pol3_clamp-load_cplx_C"/>
</dbReference>
<dbReference type="AlphaFoldDB" id="A0A1F6PDF4"/>
<dbReference type="GO" id="GO:0003677">
    <property type="term" value="F:DNA binding"/>
    <property type="evidence" value="ECO:0007669"/>
    <property type="project" value="InterPro"/>
</dbReference>
<gene>
    <name evidence="11" type="ORF">A2538_01515</name>
</gene>